<gene>
    <name evidence="6" type="ORF">PHLGIDRAFT_127046</name>
</gene>
<evidence type="ECO:0000256" key="3">
    <source>
        <dbReference type="SAM" id="Coils"/>
    </source>
</evidence>
<dbReference type="Pfam" id="PF00172">
    <property type="entry name" value="Zn_clus"/>
    <property type="match status" value="1"/>
</dbReference>
<evidence type="ECO:0000259" key="5">
    <source>
        <dbReference type="PROSITE" id="PS50048"/>
    </source>
</evidence>
<proteinExistence type="predicted"/>
<feature type="coiled-coil region" evidence="3">
    <location>
        <begin position="76"/>
        <end position="103"/>
    </location>
</feature>
<dbReference type="InterPro" id="IPR036864">
    <property type="entry name" value="Zn2-C6_fun-type_DNA-bd_sf"/>
</dbReference>
<dbReference type="PROSITE" id="PS50048">
    <property type="entry name" value="ZN2_CY6_FUNGAL_2"/>
    <property type="match status" value="1"/>
</dbReference>
<evidence type="ECO:0000256" key="4">
    <source>
        <dbReference type="SAM" id="MobiDB-lite"/>
    </source>
</evidence>
<dbReference type="PANTHER" id="PTHR31001">
    <property type="entry name" value="UNCHARACTERIZED TRANSCRIPTIONAL REGULATORY PROTEIN"/>
    <property type="match status" value="1"/>
</dbReference>
<dbReference type="OrthoDB" id="2269373at2759"/>
<dbReference type="GO" id="GO:0005634">
    <property type="term" value="C:nucleus"/>
    <property type="evidence" value="ECO:0007669"/>
    <property type="project" value="UniProtKB-SubCell"/>
</dbReference>
<dbReference type="GO" id="GO:0008270">
    <property type="term" value="F:zinc ion binding"/>
    <property type="evidence" value="ECO:0007669"/>
    <property type="project" value="InterPro"/>
</dbReference>
<evidence type="ECO:0000313" key="6">
    <source>
        <dbReference type="EMBL" id="KIP08433.1"/>
    </source>
</evidence>
<dbReference type="PROSITE" id="PS00463">
    <property type="entry name" value="ZN2_CY6_FUNGAL_1"/>
    <property type="match status" value="1"/>
</dbReference>
<dbReference type="AlphaFoldDB" id="A0A0C3PNM6"/>
<feature type="domain" description="Zn(2)-C6 fungal-type" evidence="5">
    <location>
        <begin position="37"/>
        <end position="68"/>
    </location>
</feature>
<dbReference type="InterPro" id="IPR001138">
    <property type="entry name" value="Zn2Cys6_DnaBD"/>
</dbReference>
<organism evidence="6 7">
    <name type="scientific">Phlebiopsis gigantea (strain 11061_1 CR5-6)</name>
    <name type="common">White-rot fungus</name>
    <name type="synonym">Peniophora gigantea</name>
    <dbReference type="NCBI Taxonomy" id="745531"/>
    <lineage>
        <taxon>Eukaryota</taxon>
        <taxon>Fungi</taxon>
        <taxon>Dikarya</taxon>
        <taxon>Basidiomycota</taxon>
        <taxon>Agaricomycotina</taxon>
        <taxon>Agaricomycetes</taxon>
        <taxon>Polyporales</taxon>
        <taxon>Phanerochaetaceae</taxon>
        <taxon>Phlebiopsis</taxon>
    </lineage>
</organism>
<dbReference type="SMART" id="SM00066">
    <property type="entry name" value="GAL4"/>
    <property type="match status" value="1"/>
</dbReference>
<reference evidence="6 7" key="1">
    <citation type="journal article" date="2014" name="PLoS Genet.">
        <title>Analysis of the Phlebiopsis gigantea genome, transcriptome and secretome provides insight into its pioneer colonization strategies of wood.</title>
        <authorList>
            <person name="Hori C."/>
            <person name="Ishida T."/>
            <person name="Igarashi K."/>
            <person name="Samejima M."/>
            <person name="Suzuki H."/>
            <person name="Master E."/>
            <person name="Ferreira P."/>
            <person name="Ruiz-Duenas F.J."/>
            <person name="Held B."/>
            <person name="Canessa P."/>
            <person name="Larrondo L.F."/>
            <person name="Schmoll M."/>
            <person name="Druzhinina I.S."/>
            <person name="Kubicek C.P."/>
            <person name="Gaskell J.A."/>
            <person name="Kersten P."/>
            <person name="St John F."/>
            <person name="Glasner J."/>
            <person name="Sabat G."/>
            <person name="Splinter BonDurant S."/>
            <person name="Syed K."/>
            <person name="Yadav J."/>
            <person name="Mgbeahuruike A.C."/>
            <person name="Kovalchuk A."/>
            <person name="Asiegbu F.O."/>
            <person name="Lackner G."/>
            <person name="Hoffmeister D."/>
            <person name="Rencoret J."/>
            <person name="Gutierrez A."/>
            <person name="Sun H."/>
            <person name="Lindquist E."/>
            <person name="Barry K."/>
            <person name="Riley R."/>
            <person name="Grigoriev I.V."/>
            <person name="Henrissat B."/>
            <person name="Kues U."/>
            <person name="Berka R.M."/>
            <person name="Martinez A.T."/>
            <person name="Covert S.F."/>
            <person name="Blanchette R.A."/>
            <person name="Cullen D."/>
        </authorList>
    </citation>
    <scope>NUCLEOTIDE SEQUENCE [LARGE SCALE GENOMIC DNA]</scope>
    <source>
        <strain evidence="6 7">11061_1 CR5-6</strain>
    </source>
</reference>
<dbReference type="Gene3D" id="4.10.240.10">
    <property type="entry name" value="Zn(2)-C6 fungal-type DNA-binding domain"/>
    <property type="match status" value="1"/>
</dbReference>
<dbReference type="SUPFAM" id="SSF57701">
    <property type="entry name" value="Zn2/Cys6 DNA-binding domain"/>
    <property type="match status" value="1"/>
</dbReference>
<sequence length="395" mass="42644">MSTPEPAAARKKRANEAPKKTSEDDHRRKRRNRTTQSCLNCHTSKRMCDRKRPCGRCTQLGLTGLCVYEVDDPNQRADTSDEKTRLQKRVAELESVIRELKNKPHPRWVQTTAVDVDGRGRPVPKPSSAASSSRCASEEADPSGSTGVHLHLTVPSPMSLRDHASLSPSSASSSSGSSGLNTPLSAASPSPALLTPVDDGGYDLSSILSTCYPGGAGLEGAFDGLFDGLIRTDGLGMSNVDACAAHPDNVHCGCLGDTGSYNVVLELSLRLRRAAETLAHYSKHHAPSTNCQMHQRIADLDRYTTEALANVNTPSMNFSPYANLNAPTFSPSQPLPIIRTQNVSGGTVSPQLLHPNARPWDYKSSSAYPSPPCEDGFMTWEPTHRSSEWPQQAAM</sequence>
<keyword evidence="2" id="KW-0539">Nucleus</keyword>
<dbReference type="InterPro" id="IPR050613">
    <property type="entry name" value="Sec_Metabolite_Reg"/>
</dbReference>
<evidence type="ECO:0000256" key="1">
    <source>
        <dbReference type="ARBA" id="ARBA00004123"/>
    </source>
</evidence>
<dbReference type="EMBL" id="KN840480">
    <property type="protein sequence ID" value="KIP08433.1"/>
    <property type="molecule type" value="Genomic_DNA"/>
</dbReference>
<dbReference type="HOGENOM" id="CLU_733765_0_0_1"/>
<dbReference type="PANTHER" id="PTHR31001:SF81">
    <property type="entry name" value="ZN(II)2CYS6 TRANSCRIPTION FACTOR"/>
    <property type="match status" value="1"/>
</dbReference>
<comment type="subcellular location">
    <subcellularLocation>
        <location evidence="1">Nucleus</location>
    </subcellularLocation>
</comment>
<keyword evidence="7" id="KW-1185">Reference proteome</keyword>
<feature type="region of interest" description="Disordered" evidence="4">
    <location>
        <begin position="108"/>
        <end position="192"/>
    </location>
</feature>
<feature type="compositionally biased region" description="Basic and acidic residues" evidence="4">
    <location>
        <begin position="14"/>
        <end position="26"/>
    </location>
</feature>
<feature type="compositionally biased region" description="Low complexity" evidence="4">
    <location>
        <begin position="165"/>
        <end position="192"/>
    </location>
</feature>
<protein>
    <recommendedName>
        <fullName evidence="5">Zn(2)-C6 fungal-type domain-containing protein</fullName>
    </recommendedName>
</protein>
<feature type="region of interest" description="Disordered" evidence="4">
    <location>
        <begin position="1"/>
        <end position="35"/>
    </location>
</feature>
<dbReference type="GO" id="GO:0000981">
    <property type="term" value="F:DNA-binding transcription factor activity, RNA polymerase II-specific"/>
    <property type="evidence" value="ECO:0007669"/>
    <property type="project" value="InterPro"/>
</dbReference>
<evidence type="ECO:0000313" key="7">
    <source>
        <dbReference type="Proteomes" id="UP000053257"/>
    </source>
</evidence>
<dbReference type="CDD" id="cd00067">
    <property type="entry name" value="GAL4"/>
    <property type="match status" value="1"/>
</dbReference>
<accession>A0A0C3PNM6</accession>
<keyword evidence="3" id="KW-0175">Coiled coil</keyword>
<evidence type="ECO:0000256" key="2">
    <source>
        <dbReference type="ARBA" id="ARBA00023242"/>
    </source>
</evidence>
<dbReference type="STRING" id="745531.A0A0C3PNM6"/>
<dbReference type="Proteomes" id="UP000053257">
    <property type="component" value="Unassembled WGS sequence"/>
</dbReference>
<name>A0A0C3PNM6_PHLG1</name>